<evidence type="ECO:0000313" key="9">
    <source>
        <dbReference type="EMBL" id="KAG8190894.1"/>
    </source>
</evidence>
<dbReference type="PROSITE" id="PS50157">
    <property type="entry name" value="ZINC_FINGER_C2H2_2"/>
    <property type="match status" value="5"/>
</dbReference>
<evidence type="ECO:0000313" key="10">
    <source>
        <dbReference type="Proteomes" id="UP000827092"/>
    </source>
</evidence>
<comment type="caution">
    <text evidence="9">The sequence shown here is derived from an EMBL/GenBank/DDBJ whole genome shotgun (WGS) entry which is preliminary data.</text>
</comment>
<dbReference type="InterPro" id="IPR013087">
    <property type="entry name" value="Znf_C2H2_type"/>
</dbReference>
<evidence type="ECO:0000256" key="6">
    <source>
        <dbReference type="ARBA" id="ARBA00023242"/>
    </source>
</evidence>
<dbReference type="FunFam" id="3.30.160.60:FF:000031">
    <property type="entry name" value="GLI family zinc finger 3"/>
    <property type="match status" value="1"/>
</dbReference>
<dbReference type="Proteomes" id="UP000827092">
    <property type="component" value="Unassembled WGS sequence"/>
</dbReference>
<feature type="domain" description="C2H2-type" evidence="8">
    <location>
        <begin position="403"/>
        <end position="432"/>
    </location>
</feature>
<dbReference type="InterPro" id="IPR036236">
    <property type="entry name" value="Znf_C2H2_sf"/>
</dbReference>
<reference evidence="9 10" key="1">
    <citation type="journal article" date="2022" name="Nat. Ecol. Evol.">
        <title>A masculinizing supergene underlies an exaggerated male reproductive morph in a spider.</title>
        <authorList>
            <person name="Hendrickx F."/>
            <person name="De Corte Z."/>
            <person name="Sonet G."/>
            <person name="Van Belleghem S.M."/>
            <person name="Kostlbacher S."/>
            <person name="Vangestel C."/>
        </authorList>
    </citation>
    <scope>NUCLEOTIDE SEQUENCE [LARGE SCALE GENOMIC DNA]</scope>
    <source>
        <strain evidence="9">W744_W776</strain>
    </source>
</reference>
<keyword evidence="4 7" id="KW-0863">Zinc-finger</keyword>
<proteinExistence type="predicted"/>
<organism evidence="9 10">
    <name type="scientific">Oedothorax gibbosus</name>
    <dbReference type="NCBI Taxonomy" id="931172"/>
    <lineage>
        <taxon>Eukaryota</taxon>
        <taxon>Metazoa</taxon>
        <taxon>Ecdysozoa</taxon>
        <taxon>Arthropoda</taxon>
        <taxon>Chelicerata</taxon>
        <taxon>Arachnida</taxon>
        <taxon>Araneae</taxon>
        <taxon>Araneomorphae</taxon>
        <taxon>Entelegynae</taxon>
        <taxon>Araneoidea</taxon>
        <taxon>Linyphiidae</taxon>
        <taxon>Erigoninae</taxon>
        <taxon>Oedothorax</taxon>
    </lineage>
</organism>
<evidence type="ECO:0000256" key="4">
    <source>
        <dbReference type="ARBA" id="ARBA00022771"/>
    </source>
</evidence>
<comment type="subcellular location">
    <subcellularLocation>
        <location evidence="1">Nucleus</location>
    </subcellularLocation>
</comment>
<protein>
    <recommendedName>
        <fullName evidence="8">C2H2-type domain-containing protein</fullName>
    </recommendedName>
</protein>
<dbReference type="Pfam" id="PF23561">
    <property type="entry name" value="zf-C2H2_15"/>
    <property type="match status" value="1"/>
</dbReference>
<keyword evidence="6" id="KW-0539">Nucleus</keyword>
<evidence type="ECO:0000256" key="1">
    <source>
        <dbReference type="ARBA" id="ARBA00004123"/>
    </source>
</evidence>
<feature type="domain" description="C2H2-type" evidence="8">
    <location>
        <begin position="336"/>
        <end position="366"/>
    </location>
</feature>
<evidence type="ECO:0000256" key="5">
    <source>
        <dbReference type="ARBA" id="ARBA00022833"/>
    </source>
</evidence>
<accession>A0AAV6V344</accession>
<evidence type="ECO:0000256" key="3">
    <source>
        <dbReference type="ARBA" id="ARBA00022737"/>
    </source>
</evidence>
<dbReference type="PANTHER" id="PTHR45718:SF7">
    <property type="entry name" value="C2H2-TYPE DOMAIN-CONTAINING PROTEIN"/>
    <property type="match status" value="1"/>
</dbReference>
<dbReference type="GO" id="GO:0000978">
    <property type="term" value="F:RNA polymerase II cis-regulatory region sequence-specific DNA binding"/>
    <property type="evidence" value="ECO:0007669"/>
    <property type="project" value="TreeGrafter"/>
</dbReference>
<evidence type="ECO:0000259" key="8">
    <source>
        <dbReference type="PROSITE" id="PS50157"/>
    </source>
</evidence>
<dbReference type="Gene3D" id="3.30.160.60">
    <property type="entry name" value="Classic Zinc Finger"/>
    <property type="match status" value="5"/>
</dbReference>
<dbReference type="GO" id="GO:0000981">
    <property type="term" value="F:DNA-binding transcription factor activity, RNA polymerase II-specific"/>
    <property type="evidence" value="ECO:0007669"/>
    <property type="project" value="TreeGrafter"/>
</dbReference>
<keyword evidence="5" id="KW-0862">Zinc</keyword>
<dbReference type="PROSITE" id="PS00028">
    <property type="entry name" value="ZINC_FINGER_C2H2_1"/>
    <property type="match status" value="4"/>
</dbReference>
<dbReference type="PANTHER" id="PTHR45718">
    <property type="entry name" value="TRANSCRIPTIONAL ACTIVATOR CUBITUS INTERRUPTUS"/>
    <property type="match status" value="1"/>
</dbReference>
<dbReference type="InterPro" id="IPR056436">
    <property type="entry name" value="Znf-C2H2_ZIC1-5/GLI1-3-like"/>
</dbReference>
<dbReference type="Pfam" id="PF00096">
    <property type="entry name" value="zf-C2H2"/>
    <property type="match status" value="3"/>
</dbReference>
<dbReference type="FunFam" id="3.30.160.60:FF:000453">
    <property type="entry name" value="GLIS family zinc finger 3"/>
    <property type="match status" value="1"/>
</dbReference>
<dbReference type="AlphaFoldDB" id="A0AAV6V344"/>
<dbReference type="GO" id="GO:0005634">
    <property type="term" value="C:nucleus"/>
    <property type="evidence" value="ECO:0007669"/>
    <property type="project" value="UniProtKB-SubCell"/>
</dbReference>
<dbReference type="InterPro" id="IPR043359">
    <property type="entry name" value="GLI-like"/>
</dbReference>
<keyword evidence="3" id="KW-0677">Repeat</keyword>
<dbReference type="FunFam" id="3.30.160.60:FF:000359">
    <property type="entry name" value="GLIS family zinc finger 2"/>
    <property type="match status" value="1"/>
</dbReference>
<dbReference type="EMBL" id="JAFNEN010000172">
    <property type="protein sequence ID" value="KAG8190894.1"/>
    <property type="molecule type" value="Genomic_DNA"/>
</dbReference>
<dbReference type="FunFam" id="3.30.160.60:FF:000048">
    <property type="entry name" value="GLI family zinc finger 3"/>
    <property type="match status" value="1"/>
</dbReference>
<dbReference type="SMART" id="SM00355">
    <property type="entry name" value="ZnF_C2H2"/>
    <property type="match status" value="5"/>
</dbReference>
<evidence type="ECO:0000256" key="2">
    <source>
        <dbReference type="ARBA" id="ARBA00022723"/>
    </source>
</evidence>
<feature type="domain" description="C2H2-type" evidence="8">
    <location>
        <begin position="463"/>
        <end position="487"/>
    </location>
</feature>
<keyword evidence="2" id="KW-0479">Metal-binding</keyword>
<dbReference type="GO" id="GO:0140297">
    <property type="term" value="F:DNA-binding transcription factor binding"/>
    <property type="evidence" value="ECO:0007669"/>
    <property type="project" value="UniProtKB-ARBA"/>
</dbReference>
<feature type="domain" description="C2H2-type" evidence="8">
    <location>
        <begin position="433"/>
        <end position="462"/>
    </location>
</feature>
<dbReference type="SUPFAM" id="SSF57667">
    <property type="entry name" value="beta-beta-alpha zinc fingers"/>
    <property type="match status" value="3"/>
</dbReference>
<dbReference type="GO" id="GO:0008270">
    <property type="term" value="F:zinc ion binding"/>
    <property type="evidence" value="ECO:0007669"/>
    <property type="project" value="UniProtKB-KW"/>
</dbReference>
<gene>
    <name evidence="9" type="ORF">JTE90_010319</name>
</gene>
<feature type="domain" description="C2H2-type" evidence="8">
    <location>
        <begin position="375"/>
        <end position="402"/>
    </location>
</feature>
<name>A0AAV6V344_9ARAC</name>
<evidence type="ECO:0000256" key="7">
    <source>
        <dbReference type="PROSITE-ProRule" id="PRU00042"/>
    </source>
</evidence>
<sequence length="591" mass="67713">MHLERISSSIDDQASFYKSSPIYPNNFEGIEQDVSDWCDISGSDSLSFSNSLNDVPESSFSADGFSSNATNSLPSDLADIPFGTLLSPAIDIDFSNPASSPLYYDSDEEDTCLNSFLPDEESKNSFISNLEPSITSDTSSIQVQNFTKTFTNEVEYGSPINMSCKQKINFDIEDDQTVGEQWWENCKLSSISSTDVSQLLDGADRLKDFYYVTTSCEASVPNSEECNNEFSEAVDFTCYYNRTIDDQETQDDTNEDEITISEENAPVIRNNQARSKYSKLPAISTIKVEPNLVPCSKLNDGFIETPKSNPELEHVPSWRESRKNRINSRRNVPASHVCLWVDCKIAFPTQSSLVRHIEKFHVDQRKREDFSCLWSGCPRKLRPFNARYKLLIHMRVHSGEKPNKCMFVGCEKAFSRLENLKIHFRSHTGERPYQCQFLGCPKAFSNSSDRAKHQRTHQDSKPYYCQEPGCKKRYTDPSSLRKHVKNHFLRMEQMNKRVRMSNSGSCLESCFQDRFEQSDFVVKHYFGHSLINDEMTSSFSSDTEERCLISWTSQTLVHETEWNDLLLQEGRTLQMQMTDDHGYVSPGFEFK</sequence>
<keyword evidence="10" id="KW-1185">Reference proteome</keyword>